<reference evidence="3" key="1">
    <citation type="submission" date="2016-10" db="EMBL/GenBank/DDBJ databases">
        <authorList>
            <person name="Varghese N."/>
            <person name="Submissions S."/>
        </authorList>
    </citation>
    <scope>NUCLEOTIDE SEQUENCE [LARGE SCALE GENOMIC DNA]</scope>
    <source>
        <strain evidence="3">UNC178MFTsu3.1</strain>
    </source>
</reference>
<evidence type="ECO:0000313" key="2">
    <source>
        <dbReference type="EMBL" id="SFE01768.1"/>
    </source>
</evidence>
<keyword evidence="1" id="KW-0812">Transmembrane</keyword>
<dbReference type="AlphaFoldDB" id="A0A1I1X574"/>
<keyword evidence="3" id="KW-1185">Reference proteome</keyword>
<organism evidence="2 3">
    <name type="scientific">Dyella marensis</name>
    <dbReference type="NCBI Taxonomy" id="500610"/>
    <lineage>
        <taxon>Bacteria</taxon>
        <taxon>Pseudomonadati</taxon>
        <taxon>Pseudomonadota</taxon>
        <taxon>Gammaproteobacteria</taxon>
        <taxon>Lysobacterales</taxon>
        <taxon>Rhodanobacteraceae</taxon>
        <taxon>Dyella</taxon>
    </lineage>
</organism>
<feature type="transmembrane region" description="Helical" evidence="1">
    <location>
        <begin position="6"/>
        <end position="28"/>
    </location>
</feature>
<dbReference type="InterPro" id="IPR008621">
    <property type="entry name" value="Cbb3-typ_cyt_oxidase_comp"/>
</dbReference>
<dbReference type="STRING" id="500610.SAMN02799615_00104"/>
<evidence type="ECO:0000313" key="3">
    <source>
        <dbReference type="Proteomes" id="UP000199477"/>
    </source>
</evidence>
<proteinExistence type="predicted"/>
<dbReference type="Pfam" id="PF05545">
    <property type="entry name" value="FixQ"/>
    <property type="match status" value="1"/>
</dbReference>
<accession>A0A1I1X574</accession>
<name>A0A1I1X574_9GAMM</name>
<dbReference type="EMBL" id="FONH01000001">
    <property type="protein sequence ID" value="SFE01768.1"/>
    <property type="molecule type" value="Genomic_DNA"/>
</dbReference>
<evidence type="ECO:0000256" key="1">
    <source>
        <dbReference type="SAM" id="Phobius"/>
    </source>
</evidence>
<dbReference type="RefSeq" id="WP_026634161.1">
    <property type="nucleotide sequence ID" value="NZ_FONH01000001.1"/>
</dbReference>
<protein>
    <submittedName>
        <fullName evidence="2">Cytochrome c oxidase cbb3-type subunit 4</fullName>
    </submittedName>
</protein>
<keyword evidence="1" id="KW-1133">Transmembrane helix</keyword>
<dbReference type="Proteomes" id="UP000199477">
    <property type="component" value="Unassembled WGS sequence"/>
</dbReference>
<gene>
    <name evidence="2" type="ORF">SAMN02799615_00104</name>
</gene>
<keyword evidence="1" id="KW-0472">Membrane</keyword>
<sequence>MSSSWIGHLYGISILVLMGLFLGIWAWAWSRHNKKTFDAAARLPLEHDRLSRQCEEHTR</sequence>